<dbReference type="SMART" id="SM00344">
    <property type="entry name" value="HTH_ASNC"/>
    <property type="match status" value="1"/>
</dbReference>
<evidence type="ECO:0000313" key="7">
    <source>
        <dbReference type="Proteomes" id="UP001061298"/>
    </source>
</evidence>
<dbReference type="InterPro" id="IPR036390">
    <property type="entry name" value="WH_DNA-bd_sf"/>
</dbReference>
<feature type="domain" description="HTH asnC-type" evidence="5">
    <location>
        <begin position="7"/>
        <end position="64"/>
    </location>
</feature>
<dbReference type="RefSeq" id="WP_263234368.1">
    <property type="nucleotide sequence ID" value="NZ_CP106793.1"/>
</dbReference>
<dbReference type="PANTHER" id="PTHR30154:SF34">
    <property type="entry name" value="TRANSCRIPTIONAL REGULATOR AZLB"/>
    <property type="match status" value="1"/>
</dbReference>
<dbReference type="InterPro" id="IPR036388">
    <property type="entry name" value="WH-like_DNA-bd_sf"/>
</dbReference>
<dbReference type="Pfam" id="PF01037">
    <property type="entry name" value="AsnC_trans_reg"/>
    <property type="match status" value="1"/>
</dbReference>
<dbReference type="InterPro" id="IPR011008">
    <property type="entry name" value="Dimeric_a/b-barrel"/>
</dbReference>
<keyword evidence="7" id="KW-1185">Reference proteome</keyword>
<name>A0ABY6EBQ8_9ACTN</name>
<accession>A0ABY6EBQ8</accession>
<keyword evidence="2" id="KW-0238">DNA-binding</keyword>
<organism evidence="6 7">
    <name type="scientific">Streptomyces cynarae</name>
    <dbReference type="NCBI Taxonomy" id="2981134"/>
    <lineage>
        <taxon>Bacteria</taxon>
        <taxon>Bacillati</taxon>
        <taxon>Actinomycetota</taxon>
        <taxon>Actinomycetes</taxon>
        <taxon>Kitasatosporales</taxon>
        <taxon>Streptomycetaceae</taxon>
        <taxon>Streptomyces</taxon>
    </lineage>
</organism>
<keyword evidence="1" id="KW-0805">Transcription regulation</keyword>
<evidence type="ECO:0000256" key="2">
    <source>
        <dbReference type="ARBA" id="ARBA00023125"/>
    </source>
</evidence>
<dbReference type="Gene3D" id="1.10.10.10">
    <property type="entry name" value="Winged helix-like DNA-binding domain superfamily/Winged helix DNA-binding domain"/>
    <property type="match status" value="1"/>
</dbReference>
<dbReference type="SUPFAM" id="SSF54909">
    <property type="entry name" value="Dimeric alpha+beta barrel"/>
    <property type="match status" value="1"/>
</dbReference>
<dbReference type="Gene3D" id="3.30.70.920">
    <property type="match status" value="1"/>
</dbReference>
<evidence type="ECO:0000256" key="1">
    <source>
        <dbReference type="ARBA" id="ARBA00023015"/>
    </source>
</evidence>
<dbReference type="InterPro" id="IPR019888">
    <property type="entry name" value="Tscrpt_reg_AsnC-like"/>
</dbReference>
<dbReference type="EMBL" id="CP106793">
    <property type="protein sequence ID" value="UXY24136.1"/>
    <property type="molecule type" value="Genomic_DNA"/>
</dbReference>
<dbReference type="SUPFAM" id="SSF46785">
    <property type="entry name" value="Winged helix' DNA-binding domain"/>
    <property type="match status" value="1"/>
</dbReference>
<evidence type="ECO:0000256" key="4">
    <source>
        <dbReference type="SAM" id="MobiDB-lite"/>
    </source>
</evidence>
<dbReference type="InterPro" id="IPR011991">
    <property type="entry name" value="ArsR-like_HTH"/>
</dbReference>
<gene>
    <name evidence="6" type="ORF">N8I84_39690</name>
</gene>
<dbReference type="PROSITE" id="PS50956">
    <property type="entry name" value="HTH_ASNC_2"/>
    <property type="match status" value="1"/>
</dbReference>
<reference evidence="6" key="1">
    <citation type="submission" date="2022-10" db="EMBL/GenBank/DDBJ databases">
        <authorList>
            <person name="Mo P."/>
        </authorList>
    </citation>
    <scope>NUCLEOTIDE SEQUENCE</scope>
    <source>
        <strain evidence="6">HUAS 13-4</strain>
    </source>
</reference>
<dbReference type="CDD" id="cd00090">
    <property type="entry name" value="HTH_ARSR"/>
    <property type="match status" value="1"/>
</dbReference>
<dbReference type="Proteomes" id="UP001061298">
    <property type="component" value="Chromosome"/>
</dbReference>
<feature type="region of interest" description="Disordered" evidence="4">
    <location>
        <begin position="169"/>
        <end position="189"/>
    </location>
</feature>
<evidence type="ECO:0000259" key="5">
    <source>
        <dbReference type="PROSITE" id="PS50956"/>
    </source>
</evidence>
<protein>
    <submittedName>
        <fullName evidence="6">Lrp/AsnC family transcriptional regulator</fullName>
    </submittedName>
</protein>
<evidence type="ECO:0000313" key="6">
    <source>
        <dbReference type="EMBL" id="UXY24136.1"/>
    </source>
</evidence>
<dbReference type="InterPro" id="IPR019887">
    <property type="entry name" value="Tscrpt_reg_AsnC/Lrp_C"/>
</dbReference>
<proteinExistence type="predicted"/>
<dbReference type="InterPro" id="IPR000485">
    <property type="entry name" value="AsnC-type_HTH_dom"/>
</dbReference>
<dbReference type="PANTHER" id="PTHR30154">
    <property type="entry name" value="LEUCINE-RESPONSIVE REGULATORY PROTEIN"/>
    <property type="match status" value="1"/>
</dbReference>
<keyword evidence="3" id="KW-0804">Transcription</keyword>
<evidence type="ECO:0000256" key="3">
    <source>
        <dbReference type="ARBA" id="ARBA00023163"/>
    </source>
</evidence>
<dbReference type="Pfam" id="PF13404">
    <property type="entry name" value="HTH_AsnC-type"/>
    <property type="match status" value="1"/>
</dbReference>
<sequence>MPRPLCDRIDRAILDHLQRHGRTPNVDLAEAVRLSPSRRTKALEEDGVLAGYRADLDRERVGLGLTVFLSLKVEHSRTTSPVVEAALRAIDHMVACYVVSDDADFFVELAVPDLRTFEKVLTNQILANGPVRDARSTFCIRTVIGRGPLPLTSLARPACMTGWKMKQQAERRSGQLKRPLAEALSRTAM</sequence>